<dbReference type="EMBL" id="JAULSW010000001">
    <property type="protein sequence ID" value="KAK3393573.1"/>
    <property type="molecule type" value="Genomic_DNA"/>
</dbReference>
<dbReference type="InterPro" id="IPR046331">
    <property type="entry name" value="GPAM1-like"/>
</dbReference>
<reference evidence="3" key="1">
    <citation type="journal article" date="2023" name="Mol. Phylogenet. Evol.">
        <title>Genome-scale phylogeny and comparative genomics of the fungal order Sordariales.</title>
        <authorList>
            <person name="Hensen N."/>
            <person name="Bonometti L."/>
            <person name="Westerberg I."/>
            <person name="Brannstrom I.O."/>
            <person name="Guillou S."/>
            <person name="Cros-Aarteil S."/>
            <person name="Calhoun S."/>
            <person name="Haridas S."/>
            <person name="Kuo A."/>
            <person name="Mondo S."/>
            <person name="Pangilinan J."/>
            <person name="Riley R."/>
            <person name="LaButti K."/>
            <person name="Andreopoulos B."/>
            <person name="Lipzen A."/>
            <person name="Chen C."/>
            <person name="Yan M."/>
            <person name="Daum C."/>
            <person name="Ng V."/>
            <person name="Clum A."/>
            <person name="Steindorff A."/>
            <person name="Ohm R.A."/>
            <person name="Martin F."/>
            <person name="Silar P."/>
            <person name="Natvig D.O."/>
            <person name="Lalanne C."/>
            <person name="Gautier V."/>
            <person name="Ament-Velasquez S.L."/>
            <person name="Kruys A."/>
            <person name="Hutchinson M.I."/>
            <person name="Powell A.J."/>
            <person name="Barry K."/>
            <person name="Miller A.N."/>
            <person name="Grigoriev I.V."/>
            <person name="Debuchy R."/>
            <person name="Gladieux P."/>
            <person name="Hiltunen Thoren M."/>
            <person name="Johannesson H."/>
        </authorList>
    </citation>
    <scope>NUCLEOTIDE SEQUENCE</scope>
    <source>
        <strain evidence="3">CBS 232.78</strain>
    </source>
</reference>
<comment type="caution">
    <text evidence="3">The sequence shown here is derived from an EMBL/GenBank/DDBJ whole genome shotgun (WGS) entry which is preliminary data.</text>
</comment>
<dbReference type="InterPro" id="IPR022226">
    <property type="entry name" value="DUF3752"/>
</dbReference>
<sequence length="397" mass="42033">MSSIGPQLPPHLQKRKRTPDEEDAATPSSPPVKMTRRSSDNNSDDDEFRPSAPAPSTGRGTPSEKKPSIGPSMPPKPANSAGEKTTSPPFHKQAIGPALPPPAPSNNDEIPLDSDSDSDIGPSAPPKAASTKPPAVRRVLGPAPPPADLSQRPTTGPDSDSSDDDDNWGPALPSVTASAAQSSSSTSRFGPYFPAESHPAGPAKRDDWMVAPPTSSGYSVADPTKLKSRKFASGRSVADKKPGGSGPSSIWTETPEEKMRRVTNAVLGREDPAASSEPPAASSRQSAHLVGTRRVDESRIRSYTEETRGRSLVEEHQALRNAAKQKKAAAPAAGKKRQAVGSDGEEIMIEEEDDPSKRAFDKEKDMAVSGHISGTQRQQMLNKATDFGGRFQKGSYL</sequence>
<evidence type="ECO:0000256" key="1">
    <source>
        <dbReference type="SAM" id="MobiDB-lite"/>
    </source>
</evidence>
<feature type="compositionally biased region" description="Acidic residues" evidence="1">
    <location>
        <begin position="343"/>
        <end position="354"/>
    </location>
</feature>
<evidence type="ECO:0000313" key="3">
    <source>
        <dbReference type="EMBL" id="KAK3393573.1"/>
    </source>
</evidence>
<dbReference type="Proteomes" id="UP001285441">
    <property type="component" value="Unassembled WGS sequence"/>
</dbReference>
<dbReference type="Pfam" id="PF12572">
    <property type="entry name" value="DUF3752"/>
    <property type="match status" value="1"/>
</dbReference>
<feature type="region of interest" description="Disordered" evidence="1">
    <location>
        <begin position="319"/>
        <end position="397"/>
    </location>
</feature>
<dbReference type="AlphaFoldDB" id="A0AAE0P503"/>
<gene>
    <name evidence="3" type="ORF">B0H63DRAFT_458503</name>
</gene>
<evidence type="ECO:0000259" key="2">
    <source>
        <dbReference type="Pfam" id="PF12572"/>
    </source>
</evidence>
<accession>A0AAE0P503</accession>
<protein>
    <recommendedName>
        <fullName evidence="2">DUF3752 domain-containing protein</fullName>
    </recommendedName>
</protein>
<proteinExistence type="predicted"/>
<feature type="domain" description="DUF3752" evidence="2">
    <location>
        <begin position="212"/>
        <end position="392"/>
    </location>
</feature>
<feature type="compositionally biased region" description="Basic and acidic residues" evidence="1">
    <location>
        <begin position="355"/>
        <end position="366"/>
    </location>
</feature>
<feature type="compositionally biased region" description="Low complexity" evidence="1">
    <location>
        <begin position="273"/>
        <end position="287"/>
    </location>
</feature>
<reference evidence="3" key="2">
    <citation type="submission" date="2023-06" db="EMBL/GenBank/DDBJ databases">
        <authorList>
            <consortium name="Lawrence Berkeley National Laboratory"/>
            <person name="Haridas S."/>
            <person name="Hensen N."/>
            <person name="Bonometti L."/>
            <person name="Westerberg I."/>
            <person name="Brannstrom I.O."/>
            <person name="Guillou S."/>
            <person name="Cros-Aarteil S."/>
            <person name="Calhoun S."/>
            <person name="Kuo A."/>
            <person name="Mondo S."/>
            <person name="Pangilinan J."/>
            <person name="Riley R."/>
            <person name="LaButti K."/>
            <person name="Andreopoulos B."/>
            <person name="Lipzen A."/>
            <person name="Chen C."/>
            <person name="Yanf M."/>
            <person name="Daum C."/>
            <person name="Ng V."/>
            <person name="Clum A."/>
            <person name="Steindorff A."/>
            <person name="Ohm R."/>
            <person name="Martin F."/>
            <person name="Silar P."/>
            <person name="Natvig D."/>
            <person name="Lalanne C."/>
            <person name="Gautier V."/>
            <person name="Ament-velasquez S.L."/>
            <person name="Kruys A."/>
            <person name="Hutchinson M.I."/>
            <person name="Powell A.J."/>
            <person name="Barry K."/>
            <person name="Miller A.N."/>
            <person name="Grigoriev I.V."/>
            <person name="Debuchy R."/>
            <person name="Gladieux P."/>
            <person name="Thoren M.H."/>
            <person name="Johannesson H."/>
        </authorList>
    </citation>
    <scope>NUCLEOTIDE SEQUENCE</scope>
    <source>
        <strain evidence="3">CBS 232.78</strain>
    </source>
</reference>
<dbReference type="PANTHER" id="PTHR46370:SF1">
    <property type="entry name" value="GPALPP MOTIFS-CONTAINING PROTEIN 1"/>
    <property type="match status" value="1"/>
</dbReference>
<organism evidence="3 4">
    <name type="scientific">Podospora didyma</name>
    <dbReference type="NCBI Taxonomy" id="330526"/>
    <lineage>
        <taxon>Eukaryota</taxon>
        <taxon>Fungi</taxon>
        <taxon>Dikarya</taxon>
        <taxon>Ascomycota</taxon>
        <taxon>Pezizomycotina</taxon>
        <taxon>Sordariomycetes</taxon>
        <taxon>Sordariomycetidae</taxon>
        <taxon>Sordariales</taxon>
        <taxon>Podosporaceae</taxon>
        <taxon>Podospora</taxon>
    </lineage>
</organism>
<feature type="compositionally biased region" description="Low complexity" evidence="1">
    <location>
        <begin position="174"/>
        <end position="187"/>
    </location>
</feature>
<keyword evidence="4" id="KW-1185">Reference proteome</keyword>
<feature type="compositionally biased region" description="Polar residues" evidence="1">
    <location>
        <begin position="372"/>
        <end position="382"/>
    </location>
</feature>
<name>A0AAE0P503_9PEZI</name>
<feature type="region of interest" description="Disordered" evidence="1">
    <location>
        <begin position="1"/>
        <end position="295"/>
    </location>
</feature>
<evidence type="ECO:0000313" key="4">
    <source>
        <dbReference type="Proteomes" id="UP001285441"/>
    </source>
</evidence>
<dbReference type="PANTHER" id="PTHR46370">
    <property type="entry name" value="GPALPP MOTIFS-CONTAINING PROTEIN 1"/>
    <property type="match status" value="1"/>
</dbReference>